<name>A0ABW1XH26_9ALTE</name>
<keyword evidence="1" id="KW-0521">NADP</keyword>
<sequence>MQVEFLSPYQGQLSALPHQAPLACGNAVALAFCAELSQHLMRDAQYRQYPELVALGFWLRDASIKQWFEMPGGLCKPLGTVLHITPNNVDSMFVYSWICALLMGNHNIVRVSNSDNPVKQQLIAAINGLLVQPQFAELASRNVFVSYARESDVSARLSLLADARVLWGGDASVMAIRALPAKARCRDISFADRWSAALIDANGLQASQLDQLAQALWRDSQPHGQMACSSPRVLFWLGDEQHQPALWDKLAALAAQQDDGLTRANNQLVNQQLLAATGKGQALYRGRIAVSSILAVDEQALDWFCGDGVFYLLPLTQLQDITRHLDEKIQTLSYMGCERDRLLDLLRDPAVRGVDRLVPIGQALDFAPLWDGYDLLSQLCRQVRYV</sequence>
<gene>
    <name evidence="2" type="ORF">ACFP85_04170</name>
</gene>
<dbReference type="Pfam" id="PF05893">
    <property type="entry name" value="LuxC"/>
    <property type="match status" value="1"/>
</dbReference>
<keyword evidence="3" id="KW-1185">Reference proteome</keyword>
<dbReference type="EMBL" id="JBHSUS010000001">
    <property type="protein sequence ID" value="MFC6439344.1"/>
    <property type="molecule type" value="Genomic_DNA"/>
</dbReference>
<evidence type="ECO:0000313" key="2">
    <source>
        <dbReference type="EMBL" id="MFC6439344.1"/>
    </source>
</evidence>
<organism evidence="2 3">
    <name type="scientific">Pseudobowmanella zhangzhouensis</name>
    <dbReference type="NCBI Taxonomy" id="1537679"/>
    <lineage>
        <taxon>Bacteria</taxon>
        <taxon>Pseudomonadati</taxon>
        <taxon>Pseudomonadota</taxon>
        <taxon>Gammaproteobacteria</taxon>
        <taxon>Alteromonadales</taxon>
        <taxon>Alteromonadaceae</taxon>
    </lineage>
</organism>
<protein>
    <submittedName>
        <fullName evidence="2">Acyl-CoA reductase</fullName>
    </submittedName>
</protein>
<dbReference type="InterPro" id="IPR008670">
    <property type="entry name" value="CoA_reduct_LuxC"/>
</dbReference>
<dbReference type="Proteomes" id="UP001596364">
    <property type="component" value="Unassembled WGS sequence"/>
</dbReference>
<comment type="caution">
    <text evidence="2">The sequence shown here is derived from an EMBL/GenBank/DDBJ whole genome shotgun (WGS) entry which is preliminary data.</text>
</comment>
<evidence type="ECO:0000256" key="1">
    <source>
        <dbReference type="ARBA" id="ARBA00022857"/>
    </source>
</evidence>
<accession>A0ABW1XH26</accession>
<dbReference type="RefSeq" id="WP_165490688.1">
    <property type="nucleotide sequence ID" value="NZ_JBHSUS010000001.1"/>
</dbReference>
<reference evidence="3" key="1">
    <citation type="journal article" date="2019" name="Int. J. Syst. Evol. Microbiol.">
        <title>The Global Catalogue of Microorganisms (GCM) 10K type strain sequencing project: providing services to taxonomists for standard genome sequencing and annotation.</title>
        <authorList>
            <consortium name="The Broad Institute Genomics Platform"/>
            <consortium name="The Broad Institute Genome Sequencing Center for Infectious Disease"/>
            <person name="Wu L."/>
            <person name="Ma J."/>
        </authorList>
    </citation>
    <scope>NUCLEOTIDE SEQUENCE [LARGE SCALE GENOMIC DNA]</scope>
    <source>
        <strain evidence="3">CGMCC 1.16031</strain>
    </source>
</reference>
<proteinExistence type="predicted"/>
<dbReference type="SUPFAM" id="SSF53720">
    <property type="entry name" value="ALDH-like"/>
    <property type="match status" value="1"/>
</dbReference>
<dbReference type="InterPro" id="IPR016161">
    <property type="entry name" value="Ald_DH/histidinol_DH"/>
</dbReference>
<evidence type="ECO:0000313" key="3">
    <source>
        <dbReference type="Proteomes" id="UP001596364"/>
    </source>
</evidence>